<protein>
    <submittedName>
        <fullName evidence="3">Uncharacterized protein</fullName>
    </submittedName>
</protein>
<feature type="compositionally biased region" description="Basic residues" evidence="1">
    <location>
        <begin position="56"/>
        <end position="65"/>
    </location>
</feature>
<feature type="transmembrane region" description="Helical" evidence="2">
    <location>
        <begin position="162"/>
        <end position="183"/>
    </location>
</feature>
<reference evidence="3 4" key="1">
    <citation type="journal article" date="2013" name="BMC Genomics">
        <title>The genome and transcriptome of the pine saprophyte Ophiostoma piceae, and a comparison with the bark beetle-associated pine pathogen Grosmannia clavigera.</title>
        <authorList>
            <person name="Haridas S."/>
            <person name="Wang Y."/>
            <person name="Lim L."/>
            <person name="Massoumi Alamouti S."/>
            <person name="Jackman S."/>
            <person name="Docking R."/>
            <person name="Robertson G."/>
            <person name="Birol I."/>
            <person name="Bohlmann J."/>
            <person name="Breuil C."/>
        </authorList>
    </citation>
    <scope>NUCLEOTIDE SEQUENCE [LARGE SCALE GENOMIC DNA]</scope>
    <source>
        <strain evidence="3 4">UAMH 11346</strain>
    </source>
</reference>
<dbReference type="STRING" id="1262450.S3BQ76"/>
<accession>S3BQ76</accession>
<feature type="compositionally biased region" description="Low complexity" evidence="1">
    <location>
        <begin position="106"/>
        <end position="125"/>
    </location>
</feature>
<feature type="transmembrane region" description="Helical" evidence="2">
    <location>
        <begin position="195"/>
        <end position="216"/>
    </location>
</feature>
<dbReference type="OMA" id="YFFRASH"/>
<feature type="region of interest" description="Disordered" evidence="1">
    <location>
        <begin position="91"/>
        <end position="129"/>
    </location>
</feature>
<dbReference type="AlphaFoldDB" id="S3BQ76"/>
<dbReference type="HOGENOM" id="CLU_052402_0_0_1"/>
<dbReference type="EMBL" id="KE148167">
    <property type="protein sequence ID" value="EPE03489.1"/>
    <property type="molecule type" value="Genomic_DNA"/>
</dbReference>
<keyword evidence="2" id="KW-0812">Transmembrane</keyword>
<dbReference type="eggNOG" id="ENOG502SX2A">
    <property type="taxonomic scope" value="Eukaryota"/>
</dbReference>
<dbReference type="VEuPathDB" id="FungiDB:F503_06662"/>
<dbReference type="OrthoDB" id="4140442at2759"/>
<keyword evidence="2" id="KW-0472">Membrane</keyword>
<keyword evidence="2" id="KW-1133">Transmembrane helix</keyword>
<evidence type="ECO:0000313" key="3">
    <source>
        <dbReference type="EMBL" id="EPE03489.1"/>
    </source>
</evidence>
<keyword evidence="4" id="KW-1185">Reference proteome</keyword>
<organism evidence="3 4">
    <name type="scientific">Ophiostoma piceae (strain UAMH 11346)</name>
    <name type="common">Sap stain fungus</name>
    <dbReference type="NCBI Taxonomy" id="1262450"/>
    <lineage>
        <taxon>Eukaryota</taxon>
        <taxon>Fungi</taxon>
        <taxon>Dikarya</taxon>
        <taxon>Ascomycota</taxon>
        <taxon>Pezizomycotina</taxon>
        <taxon>Sordariomycetes</taxon>
        <taxon>Sordariomycetidae</taxon>
        <taxon>Ophiostomatales</taxon>
        <taxon>Ophiostomataceae</taxon>
        <taxon>Ophiostoma</taxon>
    </lineage>
</organism>
<evidence type="ECO:0000256" key="1">
    <source>
        <dbReference type="SAM" id="MobiDB-lite"/>
    </source>
</evidence>
<evidence type="ECO:0000256" key="2">
    <source>
        <dbReference type="SAM" id="Phobius"/>
    </source>
</evidence>
<dbReference type="Proteomes" id="UP000016923">
    <property type="component" value="Unassembled WGS sequence"/>
</dbReference>
<name>S3BQ76_OPHP1</name>
<gene>
    <name evidence="3" type="ORF">F503_06662</name>
</gene>
<sequence>MASFSRGLSCHVGLSSSVSGSLAAGMFRAPPSQASHTSLAHILRTRTFSTASVMHAKYKSPKKRPSPYAKPEFADSKSAVPSKIIVPPSFPKRATKAQPATPSSQPGSATTTFAAPSSPSPATAARPLPKPFTTPVPLSTYAEQLGLRSAPTLLYEAPSHTWYRFITISLGVTFITYSVLNYWDIYLNAPKDILWWVPYAFAGICAFMAAFGAYMFRGTHGIVRTIQAVPTARIQQLCGNSAASQAAAIIKNAGLTPETAPIVLELKVGRMVPVLPPRKRYVLPGALTLPTRLASAGLSESATGAFGAKPAAVASLKDRVLSRRAEEERKRTAREYEMNHLMTAPFRHAGQGASTAWKHVMRAFSHEGFMRATEQTTGKRHKIDITGGWALDNGRALDRLVTVFDDE</sequence>
<feature type="region of interest" description="Disordered" evidence="1">
    <location>
        <begin position="54"/>
        <end position="75"/>
    </location>
</feature>
<evidence type="ECO:0000313" key="4">
    <source>
        <dbReference type="Proteomes" id="UP000016923"/>
    </source>
</evidence>
<proteinExistence type="predicted"/>